<feature type="transmembrane region" description="Helical" evidence="1">
    <location>
        <begin position="82"/>
        <end position="106"/>
    </location>
</feature>
<evidence type="ECO:0000256" key="1">
    <source>
        <dbReference type="SAM" id="Phobius"/>
    </source>
</evidence>
<dbReference type="RefSeq" id="WP_205498954.1">
    <property type="nucleotide sequence ID" value="NZ_CP148066.1"/>
</dbReference>
<keyword evidence="1" id="KW-0812">Transmembrane</keyword>
<keyword evidence="3" id="KW-1185">Reference proteome</keyword>
<accession>A0ABZ2RQ67</accession>
<evidence type="ECO:0000313" key="3">
    <source>
        <dbReference type="Proteomes" id="UP001460679"/>
    </source>
</evidence>
<gene>
    <name evidence="2" type="ORF">WG616_01090</name>
</gene>
<keyword evidence="1" id="KW-0472">Membrane</keyword>
<dbReference type="EMBL" id="CP148066">
    <property type="protein sequence ID" value="WXL28612.1"/>
    <property type="molecule type" value="Genomic_DNA"/>
</dbReference>
<proteinExistence type="predicted"/>
<organism evidence="2 3">
    <name type="scientific">[Mycoplasma] gypis</name>
    <dbReference type="NCBI Taxonomy" id="92404"/>
    <lineage>
        <taxon>Bacteria</taxon>
        <taxon>Bacillati</taxon>
        <taxon>Mycoplasmatota</taxon>
        <taxon>Mycoplasmoidales</taxon>
        <taxon>Metamycoplasmataceae</taxon>
        <taxon>Metamycoplasma</taxon>
    </lineage>
</organism>
<name>A0ABZ2RQ67_9BACT</name>
<reference evidence="2" key="1">
    <citation type="submission" date="2024-03" db="EMBL/GenBank/DDBJ databases">
        <title>Complete genome sequence of Mycoplasma gypis type strain B1/T1.</title>
        <authorList>
            <person name="Spergser J."/>
        </authorList>
    </citation>
    <scope>NUCLEOTIDE SEQUENCE [LARGE SCALE GENOMIC DNA]</scope>
    <source>
        <strain evidence="2">B1/T1</strain>
    </source>
</reference>
<dbReference type="Proteomes" id="UP001460679">
    <property type="component" value="Chromosome"/>
</dbReference>
<keyword evidence="1" id="KW-1133">Transmembrane helix</keyword>
<protein>
    <submittedName>
        <fullName evidence="2">Uncharacterized protein</fullName>
    </submittedName>
</protein>
<evidence type="ECO:0000313" key="2">
    <source>
        <dbReference type="EMBL" id="WXL28612.1"/>
    </source>
</evidence>
<sequence>MSIILGLLAFCLIIASIVNDGINSFAKSFYFQEQKLVEDDRWKEFMSYAKEKQLPSEVIEKIRDVFGDGLYITIERQNAMGFGFFISTMVLILVICIIIVSSITYISIPLLKYQTHTAYRENMMTEEQFAKFLDLYDEIEKNGFKHKRQALQLIDEELNKKEEEQGEY</sequence>